<comment type="pathway">
    <text evidence="2">Lipid metabolism; sphingolipid metabolism.</text>
</comment>
<feature type="domain" description="Homeobox" evidence="14">
    <location>
        <begin position="92"/>
        <end position="136"/>
    </location>
</feature>
<keyword evidence="6" id="KW-0812">Transmembrane</keyword>
<organism evidence="15 16">
    <name type="scientific">Zosterops lateralis melanops</name>
    <dbReference type="NCBI Taxonomy" id="1220523"/>
    <lineage>
        <taxon>Eukaryota</taxon>
        <taxon>Metazoa</taxon>
        <taxon>Chordata</taxon>
        <taxon>Craniata</taxon>
        <taxon>Vertebrata</taxon>
        <taxon>Euteleostomi</taxon>
        <taxon>Archelosauria</taxon>
        <taxon>Archosauria</taxon>
        <taxon>Dinosauria</taxon>
        <taxon>Saurischia</taxon>
        <taxon>Theropoda</taxon>
        <taxon>Coelurosauria</taxon>
        <taxon>Aves</taxon>
        <taxon>Neognathae</taxon>
        <taxon>Neoaves</taxon>
        <taxon>Telluraves</taxon>
        <taxon>Australaves</taxon>
        <taxon>Passeriformes</taxon>
        <taxon>Sylvioidea</taxon>
        <taxon>Zosteropidae</taxon>
        <taxon>Zosterops</taxon>
    </lineage>
</organism>
<evidence type="ECO:0000256" key="2">
    <source>
        <dbReference type="ARBA" id="ARBA00004760"/>
    </source>
</evidence>
<evidence type="ECO:0000256" key="13">
    <source>
        <dbReference type="RuleBase" id="RU000682"/>
    </source>
</evidence>
<evidence type="ECO:0000259" key="14">
    <source>
        <dbReference type="PROSITE" id="PS50071"/>
    </source>
</evidence>
<dbReference type="SMART" id="SM00389">
    <property type="entry name" value="HOX"/>
    <property type="match status" value="1"/>
</dbReference>
<dbReference type="Ensembl" id="ENSZLMT00000018470.1">
    <property type="protein sequence ID" value="ENSZLMP00000017966.1"/>
    <property type="gene ID" value="ENSZLMG00000012471.1"/>
</dbReference>
<accession>A0A8D2PQU2</accession>
<dbReference type="GO" id="GO:0005789">
    <property type="term" value="C:endoplasmic reticulum membrane"/>
    <property type="evidence" value="ECO:0007669"/>
    <property type="project" value="UniProtKB-SubCell"/>
</dbReference>
<evidence type="ECO:0000256" key="8">
    <source>
        <dbReference type="ARBA" id="ARBA00022989"/>
    </source>
</evidence>
<evidence type="ECO:0000256" key="4">
    <source>
        <dbReference type="ARBA" id="ARBA00022516"/>
    </source>
</evidence>
<dbReference type="FunFam" id="1.10.10.60:FF:000020">
    <property type="entry name" value="Ceramide synthase 5"/>
    <property type="match status" value="1"/>
</dbReference>
<evidence type="ECO:0000256" key="10">
    <source>
        <dbReference type="ARBA" id="ARBA00023136"/>
    </source>
</evidence>
<protein>
    <recommendedName>
        <fullName evidence="14">Homeobox domain-containing protein</fullName>
    </recommendedName>
</protein>
<dbReference type="InterPro" id="IPR001356">
    <property type="entry name" value="HD"/>
</dbReference>
<dbReference type="PANTHER" id="PTHR12560">
    <property type="entry name" value="LONGEVITY ASSURANCE FACTOR 1 LAG1"/>
    <property type="match status" value="1"/>
</dbReference>
<dbReference type="AlphaFoldDB" id="A0A8D2PQU2"/>
<sequence>MEQMDPNGMARSLYEWLWQHEFWLPPGITWEDMQESEDTHYPQPRDLLLSIPFALILVVIRCAFERAIALPLSTKLGVRDKQRPKVQPNPILETFYSTCRKNPEEGELLSLAKQCDLPVRKVEKWFRRRRNMDRPSLSKKFSEACWRFTFYIISFFTGLTVLYNKPWLWDHRECWTGYPQQVSHTRRKIAVINLVLCFRIF</sequence>
<dbReference type="CDD" id="cd00086">
    <property type="entry name" value="homeodomain"/>
    <property type="match status" value="1"/>
</dbReference>
<dbReference type="Pfam" id="PF00046">
    <property type="entry name" value="Homeodomain"/>
    <property type="match status" value="1"/>
</dbReference>
<keyword evidence="8" id="KW-1133">Transmembrane helix</keyword>
<dbReference type="SUPFAM" id="SSF46689">
    <property type="entry name" value="Homeodomain-like"/>
    <property type="match status" value="1"/>
</dbReference>
<evidence type="ECO:0000256" key="6">
    <source>
        <dbReference type="ARBA" id="ARBA00022692"/>
    </source>
</evidence>
<dbReference type="PANTHER" id="PTHR12560:SF6">
    <property type="entry name" value="CERAMIDE SYNTHASE 4"/>
    <property type="match status" value="1"/>
</dbReference>
<keyword evidence="12 13" id="KW-0371">Homeobox</keyword>
<comment type="pathway">
    <text evidence="3">Sphingolipid metabolism.</text>
</comment>
<comment type="catalytic activity">
    <reaction evidence="11">
        <text>sphinganine + octadecanoyl-CoA = N-(octadecanoyl)-sphinganine + CoA + H(+)</text>
        <dbReference type="Rhea" id="RHEA:36547"/>
        <dbReference type="ChEBI" id="CHEBI:15378"/>
        <dbReference type="ChEBI" id="CHEBI:57287"/>
        <dbReference type="ChEBI" id="CHEBI:57394"/>
        <dbReference type="ChEBI" id="CHEBI:57817"/>
        <dbReference type="ChEBI" id="CHEBI:67033"/>
    </reaction>
    <physiologicalReaction direction="left-to-right" evidence="11">
        <dbReference type="Rhea" id="RHEA:36548"/>
    </physiologicalReaction>
</comment>
<dbReference type="Proteomes" id="UP000694401">
    <property type="component" value="Unassembled WGS sequence"/>
</dbReference>
<dbReference type="InterPro" id="IPR006634">
    <property type="entry name" value="TLC-dom"/>
</dbReference>
<dbReference type="PIRSF" id="PIRSF005225">
    <property type="entry name" value="LAG1_LAC1"/>
    <property type="match status" value="1"/>
</dbReference>
<dbReference type="GO" id="GO:0050291">
    <property type="term" value="F:sphingosine N-acyltransferase activity"/>
    <property type="evidence" value="ECO:0007669"/>
    <property type="project" value="InterPro"/>
</dbReference>
<proteinExistence type="predicted"/>
<name>A0A8D2PQU2_ZOSLA</name>
<evidence type="ECO:0000256" key="7">
    <source>
        <dbReference type="ARBA" id="ARBA00022824"/>
    </source>
</evidence>
<evidence type="ECO:0000313" key="16">
    <source>
        <dbReference type="Proteomes" id="UP000694401"/>
    </source>
</evidence>
<dbReference type="GO" id="GO:0003677">
    <property type="term" value="F:DNA binding"/>
    <property type="evidence" value="ECO:0007669"/>
    <property type="project" value="UniProtKB-UniRule"/>
</dbReference>
<keyword evidence="5" id="KW-0808">Transferase</keyword>
<evidence type="ECO:0000256" key="5">
    <source>
        <dbReference type="ARBA" id="ARBA00022679"/>
    </source>
</evidence>
<keyword evidence="12 13" id="KW-0238">DNA-binding</keyword>
<keyword evidence="7" id="KW-0256">Endoplasmic reticulum</keyword>
<keyword evidence="4" id="KW-0444">Lipid biosynthesis</keyword>
<comment type="subcellular location">
    <subcellularLocation>
        <location evidence="1">Endoplasmic reticulum membrane</location>
        <topology evidence="1">Multi-pass membrane protein</topology>
    </subcellularLocation>
    <subcellularLocation>
        <location evidence="12 13">Nucleus</location>
    </subcellularLocation>
</comment>
<keyword evidence="10" id="KW-0472">Membrane</keyword>
<dbReference type="PROSITE" id="PS50071">
    <property type="entry name" value="HOMEOBOX_2"/>
    <property type="match status" value="1"/>
</dbReference>
<feature type="DNA-binding region" description="Homeobox" evidence="12">
    <location>
        <begin position="94"/>
        <end position="137"/>
    </location>
</feature>
<keyword evidence="12 13" id="KW-0539">Nucleus</keyword>
<dbReference type="GO" id="GO:0046513">
    <property type="term" value="P:ceramide biosynthetic process"/>
    <property type="evidence" value="ECO:0007669"/>
    <property type="project" value="InterPro"/>
</dbReference>
<dbReference type="Gene3D" id="1.10.10.60">
    <property type="entry name" value="Homeodomain-like"/>
    <property type="match status" value="1"/>
</dbReference>
<keyword evidence="16" id="KW-1185">Reference proteome</keyword>
<dbReference type="GO" id="GO:0005634">
    <property type="term" value="C:nucleus"/>
    <property type="evidence" value="ECO:0007669"/>
    <property type="project" value="UniProtKB-SubCell"/>
</dbReference>
<evidence type="ECO:0000256" key="3">
    <source>
        <dbReference type="ARBA" id="ARBA00004991"/>
    </source>
</evidence>
<evidence type="ECO:0000256" key="1">
    <source>
        <dbReference type="ARBA" id="ARBA00004477"/>
    </source>
</evidence>
<reference evidence="15" key="1">
    <citation type="submission" date="2025-08" db="UniProtKB">
        <authorList>
            <consortium name="Ensembl"/>
        </authorList>
    </citation>
    <scope>IDENTIFICATION</scope>
</reference>
<keyword evidence="9" id="KW-0443">Lipid metabolism</keyword>
<evidence type="ECO:0000256" key="9">
    <source>
        <dbReference type="ARBA" id="ARBA00023098"/>
    </source>
</evidence>
<evidence type="ECO:0000313" key="15">
    <source>
        <dbReference type="Ensembl" id="ENSZLMP00000017966.1"/>
    </source>
</evidence>
<dbReference type="InterPro" id="IPR016439">
    <property type="entry name" value="Lag1/Lac1-like"/>
</dbReference>
<dbReference type="Pfam" id="PF03798">
    <property type="entry name" value="TRAM_LAG1_CLN8"/>
    <property type="match status" value="1"/>
</dbReference>
<reference evidence="15" key="2">
    <citation type="submission" date="2025-09" db="UniProtKB">
        <authorList>
            <consortium name="Ensembl"/>
        </authorList>
    </citation>
    <scope>IDENTIFICATION</scope>
</reference>
<dbReference type="InterPro" id="IPR009057">
    <property type="entry name" value="Homeodomain-like_sf"/>
</dbReference>
<evidence type="ECO:0000256" key="12">
    <source>
        <dbReference type="PROSITE-ProRule" id="PRU00108"/>
    </source>
</evidence>
<evidence type="ECO:0000256" key="11">
    <source>
        <dbReference type="ARBA" id="ARBA00049036"/>
    </source>
</evidence>